<name>A0A8J3YKW8_9ACTN</name>
<dbReference type="Proteomes" id="UP000619260">
    <property type="component" value="Unassembled WGS sequence"/>
</dbReference>
<reference evidence="2" key="1">
    <citation type="submission" date="2021-01" db="EMBL/GenBank/DDBJ databases">
        <title>Whole genome shotgun sequence of Virgisporangium aliadipatigenens NBRC 105644.</title>
        <authorList>
            <person name="Komaki H."/>
            <person name="Tamura T."/>
        </authorList>
    </citation>
    <scope>NUCLEOTIDE SEQUENCE</scope>
    <source>
        <strain evidence="2">NBRC 105644</strain>
    </source>
</reference>
<evidence type="ECO:0000313" key="2">
    <source>
        <dbReference type="EMBL" id="GIJ47269.1"/>
    </source>
</evidence>
<feature type="compositionally biased region" description="Basic and acidic residues" evidence="1">
    <location>
        <begin position="1"/>
        <end position="18"/>
    </location>
</feature>
<protein>
    <submittedName>
        <fullName evidence="2">Uncharacterized protein</fullName>
    </submittedName>
</protein>
<proteinExistence type="predicted"/>
<evidence type="ECO:0000313" key="3">
    <source>
        <dbReference type="Proteomes" id="UP000619260"/>
    </source>
</evidence>
<evidence type="ECO:0000256" key="1">
    <source>
        <dbReference type="SAM" id="MobiDB-lite"/>
    </source>
</evidence>
<dbReference type="EMBL" id="BOPF01000014">
    <property type="protein sequence ID" value="GIJ47269.1"/>
    <property type="molecule type" value="Genomic_DNA"/>
</dbReference>
<gene>
    <name evidence="2" type="ORF">Val02_41550</name>
</gene>
<comment type="caution">
    <text evidence="2">The sequence shown here is derived from an EMBL/GenBank/DDBJ whole genome shotgun (WGS) entry which is preliminary data.</text>
</comment>
<keyword evidence="3" id="KW-1185">Reference proteome</keyword>
<dbReference type="RefSeq" id="WP_203900777.1">
    <property type="nucleotide sequence ID" value="NZ_BOPF01000014.1"/>
</dbReference>
<feature type="region of interest" description="Disordered" evidence="1">
    <location>
        <begin position="1"/>
        <end position="22"/>
    </location>
</feature>
<accession>A0A8J3YKW8</accession>
<dbReference type="AlphaFoldDB" id="A0A8J3YKW8"/>
<organism evidence="2 3">
    <name type="scientific">Virgisporangium aliadipatigenens</name>
    <dbReference type="NCBI Taxonomy" id="741659"/>
    <lineage>
        <taxon>Bacteria</taxon>
        <taxon>Bacillati</taxon>
        <taxon>Actinomycetota</taxon>
        <taxon>Actinomycetes</taxon>
        <taxon>Micromonosporales</taxon>
        <taxon>Micromonosporaceae</taxon>
        <taxon>Virgisporangium</taxon>
    </lineage>
</organism>
<sequence>MPTERTDPDVPGPRRPEPDPSTARYDLFLEVARDLDRVTTAYDAELLVSTMLGAAYAVADRDRAAVLTGTAEGLRRHLARRRTRTASLLRTVLGEVGGVTTRSRAAAPAEAPGWLPHVGVVHPTGTYAFGDDQGNQTTYLACFAYDDTDDGGPEHVVAALVDHRAGHVRDLFVAAPAGALLAQLQAAATTDEDMRLVEVDPGELRTEVERFLSITDELPELPEARSLTSDRALATHRLRLLPEAAEEPPLTIADFQAAPESSRVSGADPESLTFALKLIVEYSQQDALRWTPDGIADFLLEWVPAKALLDRADSELLPAALSAWVRWAGRVSGLSPREVAQNVATVARHKGEFTRRIRSDDHRSPAVRAMAQLLKDGVDINDEKALAEWLDDYNAREEGAAGTGP</sequence>